<evidence type="ECO:0000313" key="2">
    <source>
        <dbReference type="EMBL" id="GAV65204.1"/>
    </source>
</evidence>
<comment type="caution">
    <text evidence="2">The sequence shown here is derived from an EMBL/GenBank/DDBJ whole genome shotgun (WGS) entry which is preliminary data.</text>
</comment>
<accession>A0A1Q3BBJ2</accession>
<dbReference type="SUPFAM" id="SSF53098">
    <property type="entry name" value="Ribonuclease H-like"/>
    <property type="match status" value="1"/>
</dbReference>
<sequence length="143" mass="15985">MEYMEEDSSENEKGLWKLSVNGSSCVSGSGAGLVLTSSDVWVLEYALRFRLKAINNEAEWEALIVGLTIAKHFEVQKLEASNDSQLVVGMVTREYEVREDTMAKYLARVQNLKSAFQVFRVLKVPIAENVRADQLSKLPTVGN</sequence>
<dbReference type="InterPro" id="IPR036397">
    <property type="entry name" value="RNaseH_sf"/>
</dbReference>
<dbReference type="CDD" id="cd09279">
    <property type="entry name" value="RNase_HI_like"/>
    <property type="match status" value="1"/>
</dbReference>
<dbReference type="OrthoDB" id="1113740at2759"/>
<dbReference type="PANTHER" id="PTHR48475">
    <property type="entry name" value="RIBONUCLEASE H"/>
    <property type="match status" value="1"/>
</dbReference>
<dbReference type="GO" id="GO:0003676">
    <property type="term" value="F:nucleic acid binding"/>
    <property type="evidence" value="ECO:0007669"/>
    <property type="project" value="InterPro"/>
</dbReference>
<evidence type="ECO:0000313" key="3">
    <source>
        <dbReference type="Proteomes" id="UP000187406"/>
    </source>
</evidence>
<dbReference type="Pfam" id="PF13456">
    <property type="entry name" value="RVT_3"/>
    <property type="match status" value="1"/>
</dbReference>
<proteinExistence type="predicted"/>
<dbReference type="AlphaFoldDB" id="A0A1Q3BBJ2"/>
<dbReference type="EMBL" id="BDDD01000390">
    <property type="protein sequence ID" value="GAV65204.1"/>
    <property type="molecule type" value="Genomic_DNA"/>
</dbReference>
<name>A0A1Q3BBJ2_CEPFO</name>
<dbReference type="InParanoid" id="A0A1Q3BBJ2"/>
<dbReference type="Proteomes" id="UP000187406">
    <property type="component" value="Unassembled WGS sequence"/>
</dbReference>
<dbReference type="InterPro" id="IPR002156">
    <property type="entry name" value="RNaseH_domain"/>
</dbReference>
<reference evidence="3" key="1">
    <citation type="submission" date="2016-04" db="EMBL/GenBank/DDBJ databases">
        <title>Cephalotus genome sequencing.</title>
        <authorList>
            <person name="Fukushima K."/>
            <person name="Hasebe M."/>
            <person name="Fang X."/>
        </authorList>
    </citation>
    <scope>NUCLEOTIDE SEQUENCE [LARGE SCALE GENOMIC DNA]</scope>
    <source>
        <strain evidence="3">cv. St1</strain>
    </source>
</reference>
<dbReference type="InterPro" id="IPR012337">
    <property type="entry name" value="RNaseH-like_sf"/>
</dbReference>
<gene>
    <name evidence="2" type="ORF">CFOL_v3_08719</name>
</gene>
<evidence type="ECO:0000259" key="1">
    <source>
        <dbReference type="Pfam" id="PF13456"/>
    </source>
</evidence>
<dbReference type="GO" id="GO:0004523">
    <property type="term" value="F:RNA-DNA hybrid ribonuclease activity"/>
    <property type="evidence" value="ECO:0007669"/>
    <property type="project" value="InterPro"/>
</dbReference>
<dbReference type="Gene3D" id="3.30.420.10">
    <property type="entry name" value="Ribonuclease H-like superfamily/Ribonuclease H"/>
    <property type="match status" value="1"/>
</dbReference>
<feature type="domain" description="RNase H type-1" evidence="1">
    <location>
        <begin position="28"/>
        <end position="137"/>
    </location>
</feature>
<keyword evidence="3" id="KW-1185">Reference proteome</keyword>
<organism evidence="2 3">
    <name type="scientific">Cephalotus follicularis</name>
    <name type="common">Albany pitcher plant</name>
    <dbReference type="NCBI Taxonomy" id="3775"/>
    <lineage>
        <taxon>Eukaryota</taxon>
        <taxon>Viridiplantae</taxon>
        <taxon>Streptophyta</taxon>
        <taxon>Embryophyta</taxon>
        <taxon>Tracheophyta</taxon>
        <taxon>Spermatophyta</taxon>
        <taxon>Magnoliopsida</taxon>
        <taxon>eudicotyledons</taxon>
        <taxon>Gunneridae</taxon>
        <taxon>Pentapetalae</taxon>
        <taxon>rosids</taxon>
        <taxon>fabids</taxon>
        <taxon>Oxalidales</taxon>
        <taxon>Cephalotaceae</taxon>
        <taxon>Cephalotus</taxon>
    </lineage>
</organism>
<protein>
    <submittedName>
        <fullName evidence="2">RVT_3 domain-containing protein</fullName>
    </submittedName>
</protein>
<dbReference type="PANTHER" id="PTHR48475:SF2">
    <property type="entry name" value="RIBONUCLEASE H"/>
    <property type="match status" value="1"/>
</dbReference>